<protein>
    <recommendedName>
        <fullName evidence="8">Glycosyltransferase family 92 protein</fullName>
        <ecNumber evidence="8">2.4.1.-</ecNumber>
    </recommendedName>
</protein>
<keyword evidence="7 8" id="KW-0472">Membrane</keyword>
<keyword evidence="3 8" id="KW-0328">Glycosyltransferase</keyword>
<evidence type="ECO:0000256" key="8">
    <source>
        <dbReference type="RuleBase" id="RU366017"/>
    </source>
</evidence>
<evidence type="ECO:0000256" key="3">
    <source>
        <dbReference type="ARBA" id="ARBA00022676"/>
    </source>
</evidence>
<name>A0AAV2SVB4_MEGNR</name>
<dbReference type="AlphaFoldDB" id="A0AAV2SVB4"/>
<evidence type="ECO:0000256" key="4">
    <source>
        <dbReference type="ARBA" id="ARBA00022679"/>
    </source>
</evidence>
<sequence length="598" mass="70350">GMFRGMIFQLSRALPWRRKQKWRTIIALLLIAGFFYIFIAQYSSISSMEISSHLKIAEVTTIMTNSTNKSIIKNRDFVHGTLRENIKKDLFYSHKNNDIDKTLYKMLPLIDTTYYSKEKISEIMKQKYSNIPLQYLEKSTFSLEKNQSCGKYPDLFDLSYNNINWQYFKTKNGSYFYLFSAFYDNRTLHNNKPVVRVLSMINTLKPYIKPHCQFWFKGIKLPVITKVSTAYYIWKESWGNYKEQILQPYLLTCDIPKVYKKMIPESISLVENSCDNATTNIRVINNQPTSGIKKDIAVCVKGLDILRVDLSARLVEWLELLNLQGVNKVIMYELAVHPNVSKVLKYYQATGFVDLIPLTLPGNQANLEDLRHRYLKEKAVFKRQNELIPYNDCFYRNMNLYKYISLLDTDEIIMPRKNITTWIQLIDILKLMSNTTKSYSSYIFRHVYAMSSMTEVKGYNPDIPIYMHMLRNVYHAHNYTKPRAYIKAFHNTERILTLHNHFPFACIGGECSGYEVNTDIAHLIHYREDCVGELKKNCSQFKNVTVRDEDIWKYKNGLMKSTFKVLFSLGFFDYTIDMPFKVLWDLGFFNSKLEIPIT</sequence>
<dbReference type="PANTHER" id="PTHR21461">
    <property type="entry name" value="GLYCOSYLTRANSFERASE FAMILY 92 PROTEIN"/>
    <property type="match status" value="1"/>
</dbReference>
<evidence type="ECO:0000256" key="5">
    <source>
        <dbReference type="ARBA" id="ARBA00022692"/>
    </source>
</evidence>
<dbReference type="EC" id="2.4.1.-" evidence="8"/>
<dbReference type="Pfam" id="PF01697">
    <property type="entry name" value="Glyco_transf_92"/>
    <property type="match status" value="1"/>
</dbReference>
<comment type="similarity">
    <text evidence="2 8">Belongs to the glycosyltransferase 92 family.</text>
</comment>
<evidence type="ECO:0000256" key="2">
    <source>
        <dbReference type="ARBA" id="ARBA00007647"/>
    </source>
</evidence>
<keyword evidence="6 8" id="KW-1133">Transmembrane helix</keyword>
<dbReference type="GO" id="GO:0016757">
    <property type="term" value="F:glycosyltransferase activity"/>
    <property type="evidence" value="ECO:0007669"/>
    <property type="project" value="UniProtKB-UniRule"/>
</dbReference>
<evidence type="ECO:0000256" key="1">
    <source>
        <dbReference type="ARBA" id="ARBA00004167"/>
    </source>
</evidence>
<comment type="caution">
    <text evidence="9">The sequence shown here is derived from an EMBL/GenBank/DDBJ whole genome shotgun (WGS) entry which is preliminary data.</text>
</comment>
<keyword evidence="4 8" id="KW-0808">Transferase</keyword>
<feature type="transmembrane region" description="Helical" evidence="8">
    <location>
        <begin position="21"/>
        <end position="39"/>
    </location>
</feature>
<evidence type="ECO:0000313" key="10">
    <source>
        <dbReference type="Proteomes" id="UP001497623"/>
    </source>
</evidence>
<dbReference type="EMBL" id="CAXKWB010139740">
    <property type="protein sequence ID" value="CAL4245591.1"/>
    <property type="molecule type" value="Genomic_DNA"/>
</dbReference>
<proteinExistence type="inferred from homology"/>
<keyword evidence="5 8" id="KW-0812">Transmembrane</keyword>
<dbReference type="InterPro" id="IPR008166">
    <property type="entry name" value="Glyco_transf_92"/>
</dbReference>
<dbReference type="GO" id="GO:0016020">
    <property type="term" value="C:membrane"/>
    <property type="evidence" value="ECO:0007669"/>
    <property type="project" value="UniProtKB-SubCell"/>
</dbReference>
<feature type="non-terminal residue" evidence="9">
    <location>
        <position position="1"/>
    </location>
</feature>
<accession>A0AAV2SVB4</accession>
<dbReference type="Proteomes" id="UP001497623">
    <property type="component" value="Unassembled WGS sequence"/>
</dbReference>
<organism evidence="9 10">
    <name type="scientific">Meganyctiphanes norvegica</name>
    <name type="common">Northern krill</name>
    <name type="synonym">Thysanopoda norvegica</name>
    <dbReference type="NCBI Taxonomy" id="48144"/>
    <lineage>
        <taxon>Eukaryota</taxon>
        <taxon>Metazoa</taxon>
        <taxon>Ecdysozoa</taxon>
        <taxon>Arthropoda</taxon>
        <taxon>Crustacea</taxon>
        <taxon>Multicrustacea</taxon>
        <taxon>Malacostraca</taxon>
        <taxon>Eumalacostraca</taxon>
        <taxon>Eucarida</taxon>
        <taxon>Euphausiacea</taxon>
        <taxon>Euphausiidae</taxon>
        <taxon>Meganyctiphanes</taxon>
    </lineage>
</organism>
<reference evidence="9 10" key="1">
    <citation type="submission" date="2024-05" db="EMBL/GenBank/DDBJ databases">
        <authorList>
            <person name="Wallberg A."/>
        </authorList>
    </citation>
    <scope>NUCLEOTIDE SEQUENCE [LARGE SCALE GENOMIC DNA]</scope>
</reference>
<evidence type="ECO:0000256" key="7">
    <source>
        <dbReference type="ARBA" id="ARBA00023136"/>
    </source>
</evidence>
<comment type="subcellular location">
    <subcellularLocation>
        <location evidence="1">Membrane</location>
        <topology evidence="1">Single-pass membrane protein</topology>
    </subcellularLocation>
</comment>
<dbReference type="PANTHER" id="PTHR21461:SF83">
    <property type="entry name" value="GLYCOSYLTRANSFERASE FAMILY 92 PROTEIN"/>
    <property type="match status" value="1"/>
</dbReference>
<gene>
    <name evidence="9" type="ORF">MNOR_LOCUS41070</name>
</gene>
<evidence type="ECO:0000256" key="6">
    <source>
        <dbReference type="ARBA" id="ARBA00022989"/>
    </source>
</evidence>
<dbReference type="GO" id="GO:0005737">
    <property type="term" value="C:cytoplasm"/>
    <property type="evidence" value="ECO:0007669"/>
    <property type="project" value="TreeGrafter"/>
</dbReference>
<keyword evidence="10" id="KW-1185">Reference proteome</keyword>
<evidence type="ECO:0000313" key="9">
    <source>
        <dbReference type="EMBL" id="CAL4245591.1"/>
    </source>
</evidence>